<reference evidence="2" key="1">
    <citation type="submission" date="2021-01" db="EMBL/GenBank/DDBJ databases">
        <authorList>
            <person name="Corre E."/>
            <person name="Pelletier E."/>
            <person name="Niang G."/>
            <person name="Scheremetjew M."/>
            <person name="Finn R."/>
            <person name="Kale V."/>
            <person name="Holt S."/>
            <person name="Cochrane G."/>
            <person name="Meng A."/>
            <person name="Brown T."/>
            <person name="Cohen L."/>
        </authorList>
    </citation>
    <scope>NUCLEOTIDE SEQUENCE</scope>
    <source>
        <strain evidence="2">GSBS06</strain>
    </source>
</reference>
<dbReference type="Gene3D" id="1.10.472.10">
    <property type="entry name" value="Cyclin-like"/>
    <property type="match status" value="1"/>
</dbReference>
<dbReference type="EMBL" id="HBIN01017155">
    <property type="protein sequence ID" value="CAE0442964.1"/>
    <property type="molecule type" value="Transcribed_RNA"/>
</dbReference>
<accession>A0A7S3PL70</accession>
<evidence type="ECO:0008006" key="3">
    <source>
        <dbReference type="Google" id="ProtNLM"/>
    </source>
</evidence>
<dbReference type="PANTHER" id="PTHR15615">
    <property type="match status" value="1"/>
</dbReference>
<organism evidence="2">
    <name type="scientific">Aplanochytrium stocchinoi</name>
    <dbReference type="NCBI Taxonomy" id="215587"/>
    <lineage>
        <taxon>Eukaryota</taxon>
        <taxon>Sar</taxon>
        <taxon>Stramenopiles</taxon>
        <taxon>Bigyra</taxon>
        <taxon>Labyrinthulomycetes</taxon>
        <taxon>Thraustochytrida</taxon>
        <taxon>Thraustochytriidae</taxon>
        <taxon>Aplanochytrium</taxon>
    </lineage>
</organism>
<gene>
    <name evidence="2" type="ORF">ASTO00021_LOCUS13074</name>
</gene>
<feature type="compositionally biased region" description="Basic residues" evidence="1">
    <location>
        <begin position="1"/>
        <end position="14"/>
    </location>
</feature>
<name>A0A7S3PL70_9STRA</name>
<dbReference type="InterPro" id="IPR036915">
    <property type="entry name" value="Cyclin-like_sf"/>
</dbReference>
<sequence>MHNILRTKSKKNHVFSRGAEGSTRRVRKTLVEKKKKLKNSPGEQLRKLSTVIQSWGSPLRFNAQPNEDGDSDPFVSRPNFRVASEVEKYGSIIEPTFVPAMAKDLRPKNEEDCRLVIDQVAESFEQRMVKAHNEKDAFEGVCAPVISVNEYLFRLVKYMDKWYKETTHFRSVGMRTLFLSVVYIEHLQDILPDFELNIYNVHRLFLISMLIAAKYTEDYPISNKYWAKVGGISKEQVNNLESVFCCMSEFNLYVADDELKTLYDEYKPPSVIKPAE</sequence>
<dbReference type="PANTHER" id="PTHR15615:SF108">
    <property type="entry name" value="PROTEIN CNPPD1"/>
    <property type="match status" value="1"/>
</dbReference>
<proteinExistence type="predicted"/>
<dbReference type="GO" id="GO:0019901">
    <property type="term" value="F:protein kinase binding"/>
    <property type="evidence" value="ECO:0007669"/>
    <property type="project" value="InterPro"/>
</dbReference>
<feature type="region of interest" description="Disordered" evidence="1">
    <location>
        <begin position="1"/>
        <end position="24"/>
    </location>
</feature>
<evidence type="ECO:0000313" key="2">
    <source>
        <dbReference type="EMBL" id="CAE0442964.1"/>
    </source>
</evidence>
<protein>
    <recommendedName>
        <fullName evidence="3">Cyclin-like domain-containing protein</fullName>
    </recommendedName>
</protein>
<dbReference type="InterPro" id="IPR013922">
    <property type="entry name" value="Cyclin_PHO80-like"/>
</dbReference>
<dbReference type="AlphaFoldDB" id="A0A7S3PL70"/>
<dbReference type="Pfam" id="PF08613">
    <property type="entry name" value="Cyclin"/>
    <property type="match status" value="1"/>
</dbReference>
<dbReference type="SUPFAM" id="SSF47954">
    <property type="entry name" value="Cyclin-like"/>
    <property type="match status" value="1"/>
</dbReference>
<evidence type="ECO:0000256" key="1">
    <source>
        <dbReference type="SAM" id="MobiDB-lite"/>
    </source>
</evidence>